<proteinExistence type="predicted"/>
<name>A7EGD3_SCLS1</name>
<evidence type="ECO:0000313" key="1">
    <source>
        <dbReference type="EMBL" id="EDO01899.1"/>
    </source>
</evidence>
<organism evidence="1 2">
    <name type="scientific">Sclerotinia sclerotiorum (strain ATCC 18683 / 1980 / Ss-1)</name>
    <name type="common">White mold</name>
    <name type="synonym">Whetzelinia sclerotiorum</name>
    <dbReference type="NCBI Taxonomy" id="665079"/>
    <lineage>
        <taxon>Eukaryota</taxon>
        <taxon>Fungi</taxon>
        <taxon>Dikarya</taxon>
        <taxon>Ascomycota</taxon>
        <taxon>Pezizomycotina</taxon>
        <taxon>Leotiomycetes</taxon>
        <taxon>Helotiales</taxon>
        <taxon>Sclerotiniaceae</taxon>
        <taxon>Sclerotinia</taxon>
    </lineage>
</organism>
<evidence type="ECO:0000313" key="2">
    <source>
        <dbReference type="Proteomes" id="UP000001312"/>
    </source>
</evidence>
<reference evidence="2" key="1">
    <citation type="journal article" date="2011" name="PLoS Genet.">
        <title>Genomic analysis of the necrotrophic fungal pathogens Sclerotinia sclerotiorum and Botrytis cinerea.</title>
        <authorList>
            <person name="Amselem J."/>
            <person name="Cuomo C.A."/>
            <person name="van Kan J.A."/>
            <person name="Viaud M."/>
            <person name="Benito E.P."/>
            <person name="Couloux A."/>
            <person name="Coutinho P.M."/>
            <person name="de Vries R.P."/>
            <person name="Dyer P.S."/>
            <person name="Fillinger S."/>
            <person name="Fournier E."/>
            <person name="Gout L."/>
            <person name="Hahn M."/>
            <person name="Kohn L."/>
            <person name="Lapalu N."/>
            <person name="Plummer K.M."/>
            <person name="Pradier J.M."/>
            <person name="Quevillon E."/>
            <person name="Sharon A."/>
            <person name="Simon A."/>
            <person name="ten Have A."/>
            <person name="Tudzynski B."/>
            <person name="Tudzynski P."/>
            <person name="Wincker P."/>
            <person name="Andrew M."/>
            <person name="Anthouard V."/>
            <person name="Beever R.E."/>
            <person name="Beffa R."/>
            <person name="Benoit I."/>
            <person name="Bouzid O."/>
            <person name="Brault B."/>
            <person name="Chen Z."/>
            <person name="Choquer M."/>
            <person name="Collemare J."/>
            <person name="Cotton P."/>
            <person name="Danchin E.G."/>
            <person name="Da Silva C."/>
            <person name="Gautier A."/>
            <person name="Giraud C."/>
            <person name="Giraud T."/>
            <person name="Gonzalez C."/>
            <person name="Grossetete S."/>
            <person name="Guldener U."/>
            <person name="Henrissat B."/>
            <person name="Howlett B.J."/>
            <person name="Kodira C."/>
            <person name="Kretschmer M."/>
            <person name="Lappartient A."/>
            <person name="Leroch M."/>
            <person name="Levis C."/>
            <person name="Mauceli E."/>
            <person name="Neuveglise C."/>
            <person name="Oeser B."/>
            <person name="Pearson M."/>
            <person name="Poulain J."/>
            <person name="Poussereau N."/>
            <person name="Quesneville H."/>
            <person name="Rascle C."/>
            <person name="Schumacher J."/>
            <person name="Segurens B."/>
            <person name="Sexton A."/>
            <person name="Silva E."/>
            <person name="Sirven C."/>
            <person name="Soanes D.M."/>
            <person name="Talbot N.J."/>
            <person name="Templeton M."/>
            <person name="Yandava C."/>
            <person name="Yarden O."/>
            <person name="Zeng Q."/>
            <person name="Rollins J.A."/>
            <person name="Lebrun M.H."/>
            <person name="Dickman M."/>
        </authorList>
    </citation>
    <scope>NUCLEOTIDE SEQUENCE [LARGE SCALE GENOMIC DNA]</scope>
    <source>
        <strain evidence="2">ATCC 18683 / 1980 / Ss-1</strain>
    </source>
</reference>
<keyword evidence="2" id="KW-1185">Reference proteome</keyword>
<dbReference type="AlphaFoldDB" id="A7EGD3"/>
<sequence>MARSRVLEPAGERIARLKPNGKPILSFFRSFAPSAKSRYFKVEYLINQGGVLNAPSQGEIFRYCVIDRGADNFDWALEDTKRLSSRAADFRVNFLNAPSVAAHSGQIIKDRASVQAGFLKYIENIIKNKVFVATVDVIINSMAASSKRASMLFQPHVIPEGAWSSLVTGG</sequence>
<dbReference type="RefSeq" id="XP_001594567.1">
    <property type="nucleotide sequence ID" value="XM_001594517.1"/>
</dbReference>
<dbReference type="HOGENOM" id="CLU_1571574_0_0_1"/>
<dbReference type="InParanoid" id="A7EGD3"/>
<dbReference type="GeneID" id="5491168"/>
<protein>
    <submittedName>
        <fullName evidence="1">Uncharacterized protein</fullName>
    </submittedName>
</protein>
<gene>
    <name evidence="1" type="ORF">SS1G_04374</name>
</gene>
<dbReference type="KEGG" id="ssl:SS1G_04374"/>
<accession>A7EGD3</accession>
<dbReference type="Proteomes" id="UP000001312">
    <property type="component" value="Unassembled WGS sequence"/>
</dbReference>
<dbReference type="EMBL" id="CH476625">
    <property type="protein sequence ID" value="EDO01899.1"/>
    <property type="molecule type" value="Genomic_DNA"/>
</dbReference>